<dbReference type="InterPro" id="IPR001647">
    <property type="entry name" value="HTH_TetR"/>
</dbReference>
<dbReference type="SUPFAM" id="SSF48498">
    <property type="entry name" value="Tetracyclin repressor-like, C-terminal domain"/>
    <property type="match status" value="1"/>
</dbReference>
<dbReference type="InterPro" id="IPR023772">
    <property type="entry name" value="DNA-bd_HTH_TetR-type_CS"/>
</dbReference>
<feature type="region of interest" description="Disordered" evidence="6">
    <location>
        <begin position="198"/>
        <end position="229"/>
    </location>
</feature>
<feature type="DNA-binding region" description="H-T-H motif" evidence="5">
    <location>
        <begin position="32"/>
        <end position="51"/>
    </location>
</feature>
<gene>
    <name evidence="8" type="primary">comR_3</name>
    <name evidence="8" type="ORF">LMG3441_03965</name>
</gene>
<evidence type="ECO:0000313" key="9">
    <source>
        <dbReference type="Proteomes" id="UP000494269"/>
    </source>
</evidence>
<dbReference type="PANTHER" id="PTHR47506">
    <property type="entry name" value="TRANSCRIPTIONAL REGULATORY PROTEIN"/>
    <property type="match status" value="1"/>
</dbReference>
<sequence>MAERGRPRNFDRAQALHKAMEVFWSKGYEGASLTDLTEAMGINSPSLYGAFGSKEGLFREAVELYRDTEGGSSRRALQAGATARDGIQDMLLAAADRFTAPGLPPGCMIVLGAPSGSINQASVGGFLCDSRRDMQSRILARLTAGVAQGELPAGADLKSLAAFFTTVLHGMSIQARDGASRKTLQAVARQAMCAWDALTSSRPPSGVPPGGVPPGGAPPGGAPSGGARS</sequence>
<dbReference type="InterPro" id="IPR036271">
    <property type="entry name" value="Tet_transcr_reg_TetR-rel_C_sf"/>
</dbReference>
<dbReference type="Gene3D" id="1.10.357.10">
    <property type="entry name" value="Tetracycline Repressor, domain 2"/>
    <property type="match status" value="1"/>
</dbReference>
<evidence type="ECO:0000256" key="4">
    <source>
        <dbReference type="ARBA" id="ARBA00023163"/>
    </source>
</evidence>
<evidence type="ECO:0000256" key="2">
    <source>
        <dbReference type="ARBA" id="ARBA00023015"/>
    </source>
</evidence>
<proteinExistence type="predicted"/>
<feature type="compositionally biased region" description="Pro residues" evidence="6">
    <location>
        <begin position="205"/>
        <end position="221"/>
    </location>
</feature>
<evidence type="ECO:0000256" key="3">
    <source>
        <dbReference type="ARBA" id="ARBA00023125"/>
    </source>
</evidence>
<dbReference type="PANTHER" id="PTHR47506:SF1">
    <property type="entry name" value="HTH-TYPE TRANSCRIPTIONAL REGULATOR YJDC"/>
    <property type="match status" value="1"/>
</dbReference>
<evidence type="ECO:0000313" key="8">
    <source>
        <dbReference type="EMBL" id="CAB3722843.1"/>
    </source>
</evidence>
<evidence type="ECO:0000256" key="5">
    <source>
        <dbReference type="PROSITE-ProRule" id="PRU00335"/>
    </source>
</evidence>
<dbReference type="InterPro" id="IPR009057">
    <property type="entry name" value="Homeodomain-like_sf"/>
</dbReference>
<keyword evidence="4" id="KW-0804">Transcription</keyword>
<dbReference type="PROSITE" id="PS50977">
    <property type="entry name" value="HTH_TETR_2"/>
    <property type="match status" value="1"/>
</dbReference>
<dbReference type="Gene3D" id="1.10.10.60">
    <property type="entry name" value="Homeodomain-like"/>
    <property type="match status" value="1"/>
</dbReference>
<reference evidence="8 9" key="1">
    <citation type="submission" date="2020-04" db="EMBL/GenBank/DDBJ databases">
        <authorList>
            <person name="De Canck E."/>
        </authorList>
    </citation>
    <scope>NUCLEOTIDE SEQUENCE [LARGE SCALE GENOMIC DNA]</scope>
    <source>
        <strain evidence="8 9">LMG 3441</strain>
    </source>
</reference>
<evidence type="ECO:0000256" key="1">
    <source>
        <dbReference type="ARBA" id="ARBA00022491"/>
    </source>
</evidence>
<accession>A0A6S7B972</accession>
<keyword evidence="9" id="KW-1185">Reference proteome</keyword>
<feature type="domain" description="HTH tetR-type" evidence="7">
    <location>
        <begin position="9"/>
        <end position="69"/>
    </location>
</feature>
<evidence type="ECO:0000256" key="6">
    <source>
        <dbReference type="SAM" id="MobiDB-lite"/>
    </source>
</evidence>
<dbReference type="RefSeq" id="WP_175170709.1">
    <property type="nucleotide sequence ID" value="NZ_CADIJQ010000007.1"/>
</dbReference>
<organism evidence="8 9">
    <name type="scientific">Achromobacter kerstersii</name>
    <dbReference type="NCBI Taxonomy" id="1353890"/>
    <lineage>
        <taxon>Bacteria</taxon>
        <taxon>Pseudomonadati</taxon>
        <taxon>Pseudomonadota</taxon>
        <taxon>Betaproteobacteria</taxon>
        <taxon>Burkholderiales</taxon>
        <taxon>Alcaligenaceae</taxon>
        <taxon>Achromobacter</taxon>
    </lineage>
</organism>
<evidence type="ECO:0000259" key="7">
    <source>
        <dbReference type="PROSITE" id="PS50977"/>
    </source>
</evidence>
<name>A0A6S7B972_9BURK</name>
<keyword evidence="2" id="KW-0805">Transcription regulation</keyword>
<dbReference type="Pfam" id="PF00440">
    <property type="entry name" value="TetR_N"/>
    <property type="match status" value="1"/>
</dbReference>
<dbReference type="AlphaFoldDB" id="A0A6S7B972"/>
<dbReference type="SUPFAM" id="SSF46689">
    <property type="entry name" value="Homeodomain-like"/>
    <property type="match status" value="1"/>
</dbReference>
<keyword evidence="1" id="KW-0678">Repressor</keyword>
<dbReference type="Proteomes" id="UP000494269">
    <property type="component" value="Unassembled WGS sequence"/>
</dbReference>
<dbReference type="EMBL" id="CADIJQ010000007">
    <property type="protein sequence ID" value="CAB3722843.1"/>
    <property type="molecule type" value="Genomic_DNA"/>
</dbReference>
<dbReference type="PROSITE" id="PS01081">
    <property type="entry name" value="HTH_TETR_1"/>
    <property type="match status" value="1"/>
</dbReference>
<keyword evidence="3 5" id="KW-0238">DNA-binding</keyword>
<dbReference type="GO" id="GO:0003677">
    <property type="term" value="F:DNA binding"/>
    <property type="evidence" value="ECO:0007669"/>
    <property type="project" value="UniProtKB-UniRule"/>
</dbReference>
<protein>
    <submittedName>
        <fullName evidence="8">HTH-type transcriptional repressor ComR</fullName>
    </submittedName>
</protein>